<dbReference type="RefSeq" id="WP_281395031.1">
    <property type="nucleotide sequence ID" value="NZ_CP192034.1"/>
</dbReference>
<dbReference type="CDD" id="cd06323">
    <property type="entry name" value="PBP1_ribose_binding"/>
    <property type="match status" value="1"/>
</dbReference>
<evidence type="ECO:0000256" key="3">
    <source>
        <dbReference type="ARBA" id="ARBA00022729"/>
    </source>
</evidence>
<proteinExistence type="inferred from homology"/>
<organism evidence="6 7">
    <name type="scientific">Streptosporangium sandarakinum</name>
    <dbReference type="NCBI Taxonomy" id="1260955"/>
    <lineage>
        <taxon>Bacteria</taxon>
        <taxon>Bacillati</taxon>
        <taxon>Actinomycetota</taxon>
        <taxon>Actinomycetes</taxon>
        <taxon>Streptosporangiales</taxon>
        <taxon>Streptosporangiaceae</taxon>
        <taxon>Streptosporangium</taxon>
    </lineage>
</organism>
<comment type="similarity">
    <text evidence="2">Belongs to the bacterial solute-binding protein 2 family.</text>
</comment>
<evidence type="ECO:0000313" key="6">
    <source>
        <dbReference type="EMBL" id="NYF39828.1"/>
    </source>
</evidence>
<keyword evidence="6" id="KW-0762">Sugar transport</keyword>
<dbReference type="GO" id="GO:0030313">
    <property type="term" value="C:cell envelope"/>
    <property type="evidence" value="ECO:0007669"/>
    <property type="project" value="UniProtKB-SubCell"/>
</dbReference>
<dbReference type="Pfam" id="PF13407">
    <property type="entry name" value="Peripla_BP_4"/>
    <property type="match status" value="1"/>
</dbReference>
<feature type="domain" description="Periplasmic binding protein" evidence="5">
    <location>
        <begin position="44"/>
        <end position="297"/>
    </location>
</feature>
<evidence type="ECO:0000256" key="2">
    <source>
        <dbReference type="ARBA" id="ARBA00007639"/>
    </source>
</evidence>
<dbReference type="Gene3D" id="3.40.50.2300">
    <property type="match status" value="2"/>
</dbReference>
<comment type="caution">
    <text evidence="6">The sequence shown here is derived from an EMBL/GenBank/DDBJ whole genome shotgun (WGS) entry which is preliminary data.</text>
</comment>
<dbReference type="PROSITE" id="PS51257">
    <property type="entry name" value="PROKAR_LIPOPROTEIN"/>
    <property type="match status" value="1"/>
</dbReference>
<evidence type="ECO:0000256" key="4">
    <source>
        <dbReference type="SAM" id="SignalP"/>
    </source>
</evidence>
<evidence type="ECO:0000256" key="1">
    <source>
        <dbReference type="ARBA" id="ARBA00004196"/>
    </source>
</evidence>
<protein>
    <submittedName>
        <fullName evidence="6">ABC-type sugar transport system substrate-binding protein</fullName>
    </submittedName>
</protein>
<dbReference type="PANTHER" id="PTHR46847">
    <property type="entry name" value="D-ALLOSE-BINDING PERIPLASMIC PROTEIN-RELATED"/>
    <property type="match status" value="1"/>
</dbReference>
<dbReference type="Proteomes" id="UP000576393">
    <property type="component" value="Unassembled WGS sequence"/>
</dbReference>
<sequence length="320" mass="32176">MIKRTISIAAAGAALALGLTACGSGGSDGSSAGGSGASGGDIKIGMSVSTLNNPYFVQLRKGAEEEAKKEGVALTVTDAQNDASQQVNQIQNFAGQNMKAIVINPVDSDAAGPAVKAAERSKIPVIAADRGVNGGTVAQTVASDNVEGGRLAAQELAKEMGEKGKVVVLQGVPGTSAARDRGQGFTEGIKAFPNIQVIAQQPADFDRTKGLDVMTNLLQSNPGITGVFAQNDEMALGAVKALGAKAGKEVKVIGFDGTPDGLKAVQDGTLSATVAQQPALLGQQAVQGAVKAAKGEKVEATVAVPVKIVNKDNVAEFAGS</sequence>
<reference evidence="6 7" key="1">
    <citation type="submission" date="2020-07" db="EMBL/GenBank/DDBJ databases">
        <title>Sequencing the genomes of 1000 actinobacteria strains.</title>
        <authorList>
            <person name="Klenk H.-P."/>
        </authorList>
    </citation>
    <scope>NUCLEOTIDE SEQUENCE [LARGE SCALE GENOMIC DNA]</scope>
    <source>
        <strain evidence="6 7">DSM 45763</strain>
    </source>
</reference>
<name>A0A852UWA2_9ACTN</name>
<comment type="subcellular location">
    <subcellularLocation>
        <location evidence="1">Cell envelope</location>
    </subcellularLocation>
</comment>
<dbReference type="EMBL" id="JACCCO010000001">
    <property type="protein sequence ID" value="NYF39828.1"/>
    <property type="molecule type" value="Genomic_DNA"/>
</dbReference>
<dbReference type="SUPFAM" id="SSF53822">
    <property type="entry name" value="Periplasmic binding protein-like I"/>
    <property type="match status" value="1"/>
</dbReference>
<dbReference type="GO" id="GO:0030246">
    <property type="term" value="F:carbohydrate binding"/>
    <property type="evidence" value="ECO:0007669"/>
    <property type="project" value="UniProtKB-ARBA"/>
</dbReference>
<dbReference type="InterPro" id="IPR025997">
    <property type="entry name" value="SBP_2_dom"/>
</dbReference>
<feature type="chain" id="PRO_5039105133" evidence="4">
    <location>
        <begin position="22"/>
        <end position="320"/>
    </location>
</feature>
<evidence type="ECO:0000259" key="5">
    <source>
        <dbReference type="Pfam" id="PF13407"/>
    </source>
</evidence>
<keyword evidence="6" id="KW-0813">Transport</keyword>
<accession>A0A852UWA2</accession>
<dbReference type="AlphaFoldDB" id="A0A852UWA2"/>
<feature type="signal peptide" evidence="4">
    <location>
        <begin position="1"/>
        <end position="21"/>
    </location>
</feature>
<dbReference type="PANTHER" id="PTHR46847:SF1">
    <property type="entry name" value="D-ALLOSE-BINDING PERIPLASMIC PROTEIN-RELATED"/>
    <property type="match status" value="1"/>
</dbReference>
<gene>
    <name evidence="6" type="ORF">HDA43_001987</name>
</gene>
<keyword evidence="3 4" id="KW-0732">Signal</keyword>
<dbReference type="InterPro" id="IPR028082">
    <property type="entry name" value="Peripla_BP_I"/>
</dbReference>
<keyword evidence="7" id="KW-1185">Reference proteome</keyword>
<evidence type="ECO:0000313" key="7">
    <source>
        <dbReference type="Proteomes" id="UP000576393"/>
    </source>
</evidence>